<protein>
    <submittedName>
        <fullName evidence="2">Uncharacterized protein</fullName>
    </submittedName>
</protein>
<feature type="transmembrane region" description="Helical" evidence="1">
    <location>
        <begin position="6"/>
        <end position="27"/>
    </location>
</feature>
<evidence type="ECO:0000256" key="1">
    <source>
        <dbReference type="SAM" id="Phobius"/>
    </source>
</evidence>
<reference evidence="3" key="1">
    <citation type="journal article" date="2019" name="Int. J. Syst. Evol. Microbiol.">
        <title>The Global Catalogue of Microorganisms (GCM) 10K type strain sequencing project: providing services to taxonomists for standard genome sequencing and annotation.</title>
        <authorList>
            <consortium name="The Broad Institute Genomics Platform"/>
            <consortium name="The Broad Institute Genome Sequencing Center for Infectious Disease"/>
            <person name="Wu L."/>
            <person name="Ma J."/>
        </authorList>
    </citation>
    <scope>NUCLEOTIDE SEQUENCE [LARGE SCALE GENOMIC DNA]</scope>
    <source>
        <strain evidence="3">KCTC 42742</strain>
    </source>
</reference>
<keyword evidence="3" id="KW-1185">Reference proteome</keyword>
<accession>A0ABV7RCM4</accession>
<feature type="transmembrane region" description="Helical" evidence="1">
    <location>
        <begin position="39"/>
        <end position="68"/>
    </location>
</feature>
<feature type="transmembrane region" description="Helical" evidence="1">
    <location>
        <begin position="74"/>
        <end position="95"/>
    </location>
</feature>
<organism evidence="2 3">
    <name type="scientific">Vogesella facilis</name>
    <dbReference type="NCBI Taxonomy" id="1655232"/>
    <lineage>
        <taxon>Bacteria</taxon>
        <taxon>Pseudomonadati</taxon>
        <taxon>Pseudomonadota</taxon>
        <taxon>Betaproteobacteria</taxon>
        <taxon>Neisseriales</taxon>
        <taxon>Chromobacteriaceae</taxon>
        <taxon>Vogesella</taxon>
    </lineage>
</organism>
<evidence type="ECO:0000313" key="2">
    <source>
        <dbReference type="EMBL" id="MFC3530957.1"/>
    </source>
</evidence>
<evidence type="ECO:0000313" key="3">
    <source>
        <dbReference type="Proteomes" id="UP001595741"/>
    </source>
</evidence>
<keyword evidence="1" id="KW-0812">Transmembrane</keyword>
<dbReference type="RefSeq" id="WP_386087862.1">
    <property type="nucleotide sequence ID" value="NZ_JBHRXN010000006.1"/>
</dbReference>
<keyword evidence="1" id="KW-1133">Transmembrane helix</keyword>
<comment type="caution">
    <text evidence="2">The sequence shown here is derived from an EMBL/GenBank/DDBJ whole genome shotgun (WGS) entry which is preliminary data.</text>
</comment>
<sequence length="111" mass="11460">MKTPLWPFFPFGFVLSAPLLATLAFGFSGHSMSNEANNICLLIMLVIGLLSLPGSLVLLVVGFVAAFSGKQGEILALVSMALAVANAHFMAMVYARALSPGTSGSTDDPAG</sequence>
<dbReference type="Proteomes" id="UP001595741">
    <property type="component" value="Unassembled WGS sequence"/>
</dbReference>
<proteinExistence type="predicted"/>
<name>A0ABV7RCM4_9NEIS</name>
<dbReference type="EMBL" id="JBHRXN010000006">
    <property type="protein sequence ID" value="MFC3530957.1"/>
    <property type="molecule type" value="Genomic_DNA"/>
</dbReference>
<gene>
    <name evidence="2" type="ORF">ACFOLG_02050</name>
</gene>
<keyword evidence="1" id="KW-0472">Membrane</keyword>